<proteinExistence type="predicted"/>
<dbReference type="PANTHER" id="PTHR45710:SF35">
    <property type="entry name" value="C-TYPE LECTIN DOMAIN FAMILY 2 MEMBER D"/>
    <property type="match status" value="1"/>
</dbReference>
<protein>
    <recommendedName>
        <fullName evidence="7">C-type lectin domain-containing protein</fullName>
    </recommendedName>
</protein>
<keyword evidence="6" id="KW-0472">Membrane</keyword>
<evidence type="ECO:0000256" key="2">
    <source>
        <dbReference type="ARBA" id="ARBA00004613"/>
    </source>
</evidence>
<dbReference type="PANTHER" id="PTHR45710">
    <property type="entry name" value="C-TYPE LECTIN DOMAIN-CONTAINING PROTEIN 180"/>
    <property type="match status" value="1"/>
</dbReference>
<evidence type="ECO:0000256" key="3">
    <source>
        <dbReference type="ARBA" id="ARBA00022525"/>
    </source>
</evidence>
<feature type="non-terminal residue" evidence="8">
    <location>
        <position position="550"/>
    </location>
</feature>
<dbReference type="AlphaFoldDB" id="A0A9Q0XJS4"/>
<name>A0A9Q0XJS4_9SAUR</name>
<evidence type="ECO:0000256" key="4">
    <source>
        <dbReference type="ARBA" id="ARBA00022734"/>
    </source>
</evidence>
<feature type="transmembrane region" description="Helical" evidence="6">
    <location>
        <begin position="460"/>
        <end position="480"/>
    </location>
</feature>
<dbReference type="Gene3D" id="3.10.100.10">
    <property type="entry name" value="Mannose-Binding Protein A, subunit A"/>
    <property type="match status" value="2"/>
</dbReference>
<feature type="transmembrane region" description="Helical" evidence="6">
    <location>
        <begin position="12"/>
        <end position="35"/>
    </location>
</feature>
<dbReference type="CDD" id="cd03593">
    <property type="entry name" value="CLECT_NK_receptors_like"/>
    <property type="match status" value="1"/>
</dbReference>
<feature type="region of interest" description="Disordered" evidence="5">
    <location>
        <begin position="336"/>
        <end position="378"/>
    </location>
</feature>
<sequence length="550" mass="62567">FQCCEKRRAAFWAVGSLICNAIFIITIAALSAVLISERGRETQLYSPTAPVYSCPEDWIGYRRRCYYFADAEGDWESSRKNCSAFNASLVVIDSQEEMAFLRRYKTPADHWIGLQRNEKTDPWRWIDNTVFNNTFPIRGSGMCAYMYHEGIASSSCGREEPWICSKPPASHQRAGDTGCPIASQRLQYHRSPNRHSFRFHELGTWRGTKWSNIEKLWPKLLAIWANKDQLPDCRGALQFATIYLRLRRDCQGSSGDTKIYNNSFRASTFREPSPHCGDPAEEILQNPRQKTYFVNEENCYISHEQLRIQYISLNFQGAGPGRDLGLRHQAAVRLQGHQVRQQGDEEDDRQEDDQKGHPAVNNADDGDELQAAGGEQDVPHGMDIMQGAITRAELANVIALVQDLAERVCTSELPLCNLCGSMEDEDGYMALSIRSKRRTPRVASPARNQGDPQCFRRYQVAVWAACFVIALLVAVVIALVNSTCRLCPGHWNFHRDKCYWKSQHVKTWNQSRDDCLRKNAELLVIQDKEEMKVSAASILTKLETKAKLTL</sequence>
<dbReference type="SMART" id="SM00034">
    <property type="entry name" value="CLECT"/>
    <property type="match status" value="1"/>
</dbReference>
<evidence type="ECO:0000313" key="8">
    <source>
        <dbReference type="EMBL" id="KAJ7317284.1"/>
    </source>
</evidence>
<keyword evidence="9" id="KW-1185">Reference proteome</keyword>
<accession>A0A9Q0XJS4</accession>
<dbReference type="InterPro" id="IPR016187">
    <property type="entry name" value="CTDL_fold"/>
</dbReference>
<keyword evidence="4" id="KW-0430">Lectin</keyword>
<dbReference type="InterPro" id="IPR016186">
    <property type="entry name" value="C-type_lectin-like/link_sf"/>
</dbReference>
<dbReference type="EMBL" id="JAPFRF010000011">
    <property type="protein sequence ID" value="KAJ7317284.1"/>
    <property type="molecule type" value="Genomic_DNA"/>
</dbReference>
<dbReference type="GO" id="GO:0030246">
    <property type="term" value="F:carbohydrate binding"/>
    <property type="evidence" value="ECO:0007669"/>
    <property type="project" value="UniProtKB-KW"/>
</dbReference>
<evidence type="ECO:0000256" key="6">
    <source>
        <dbReference type="SAM" id="Phobius"/>
    </source>
</evidence>
<evidence type="ECO:0000313" key="9">
    <source>
        <dbReference type="Proteomes" id="UP001142489"/>
    </source>
</evidence>
<dbReference type="SUPFAM" id="SSF56436">
    <property type="entry name" value="C-type lectin-like"/>
    <property type="match status" value="2"/>
</dbReference>
<feature type="domain" description="C-type lectin" evidence="7">
    <location>
        <begin position="61"/>
        <end position="165"/>
    </location>
</feature>
<dbReference type="InterPro" id="IPR050828">
    <property type="entry name" value="C-type_lectin/matrix_domain"/>
</dbReference>
<dbReference type="Proteomes" id="UP001142489">
    <property type="component" value="Unassembled WGS sequence"/>
</dbReference>
<dbReference type="PROSITE" id="PS50041">
    <property type="entry name" value="C_TYPE_LECTIN_2"/>
    <property type="match status" value="1"/>
</dbReference>
<dbReference type="GO" id="GO:0005576">
    <property type="term" value="C:extracellular region"/>
    <property type="evidence" value="ECO:0007669"/>
    <property type="project" value="UniProtKB-SubCell"/>
</dbReference>
<dbReference type="InterPro" id="IPR033992">
    <property type="entry name" value="NKR-like_CTLD"/>
</dbReference>
<evidence type="ECO:0000256" key="1">
    <source>
        <dbReference type="ARBA" id="ARBA00004401"/>
    </source>
</evidence>
<gene>
    <name evidence="8" type="ORF">JRQ81_003446</name>
</gene>
<organism evidence="8 9">
    <name type="scientific">Phrynocephalus forsythii</name>
    <dbReference type="NCBI Taxonomy" id="171643"/>
    <lineage>
        <taxon>Eukaryota</taxon>
        <taxon>Metazoa</taxon>
        <taxon>Chordata</taxon>
        <taxon>Craniata</taxon>
        <taxon>Vertebrata</taxon>
        <taxon>Euteleostomi</taxon>
        <taxon>Lepidosauria</taxon>
        <taxon>Squamata</taxon>
        <taxon>Bifurcata</taxon>
        <taxon>Unidentata</taxon>
        <taxon>Episquamata</taxon>
        <taxon>Toxicofera</taxon>
        <taxon>Iguania</taxon>
        <taxon>Acrodonta</taxon>
        <taxon>Agamidae</taxon>
        <taxon>Agaminae</taxon>
        <taxon>Phrynocephalus</taxon>
    </lineage>
</organism>
<dbReference type="Pfam" id="PF00059">
    <property type="entry name" value="Lectin_C"/>
    <property type="match status" value="1"/>
</dbReference>
<keyword evidence="3" id="KW-0964">Secreted</keyword>
<keyword evidence="6" id="KW-1133">Transmembrane helix</keyword>
<reference evidence="8" key="1">
    <citation type="journal article" date="2023" name="DNA Res.">
        <title>Chromosome-level genome assembly of Phrynocephalus forsythii using third-generation DNA sequencing and Hi-C analysis.</title>
        <authorList>
            <person name="Qi Y."/>
            <person name="Zhao W."/>
            <person name="Zhao Y."/>
            <person name="Niu C."/>
            <person name="Cao S."/>
            <person name="Zhang Y."/>
        </authorList>
    </citation>
    <scope>NUCLEOTIDE SEQUENCE</scope>
    <source>
        <tissue evidence="8">Muscle</tissue>
    </source>
</reference>
<evidence type="ECO:0000256" key="5">
    <source>
        <dbReference type="SAM" id="MobiDB-lite"/>
    </source>
</evidence>
<dbReference type="InterPro" id="IPR001304">
    <property type="entry name" value="C-type_lectin-like"/>
</dbReference>
<dbReference type="GO" id="GO:0005886">
    <property type="term" value="C:plasma membrane"/>
    <property type="evidence" value="ECO:0007669"/>
    <property type="project" value="UniProtKB-SubCell"/>
</dbReference>
<keyword evidence="6" id="KW-0812">Transmembrane</keyword>
<dbReference type="OrthoDB" id="9013109at2759"/>
<comment type="subcellular location">
    <subcellularLocation>
        <location evidence="1">Cell membrane</location>
        <topology evidence="1">Single-pass type II membrane protein</topology>
    </subcellularLocation>
    <subcellularLocation>
        <location evidence="2">Secreted</location>
    </subcellularLocation>
</comment>
<evidence type="ECO:0000259" key="7">
    <source>
        <dbReference type="PROSITE" id="PS50041"/>
    </source>
</evidence>
<comment type="caution">
    <text evidence="8">The sequence shown here is derived from an EMBL/GenBank/DDBJ whole genome shotgun (WGS) entry which is preliminary data.</text>
</comment>